<dbReference type="PROSITE" id="PS51257">
    <property type="entry name" value="PROKAR_LIPOPROTEIN"/>
    <property type="match status" value="1"/>
</dbReference>
<evidence type="ECO:0008006" key="2">
    <source>
        <dbReference type="Google" id="ProtNLM"/>
    </source>
</evidence>
<organism evidence="1">
    <name type="scientific">hydrothermal vent metagenome</name>
    <dbReference type="NCBI Taxonomy" id="652676"/>
    <lineage>
        <taxon>unclassified sequences</taxon>
        <taxon>metagenomes</taxon>
        <taxon>ecological metagenomes</taxon>
    </lineage>
</organism>
<name>A0A3B0ZUP1_9ZZZZ</name>
<protein>
    <recommendedName>
        <fullName evidence="2">Lipoprotein</fullName>
    </recommendedName>
</protein>
<dbReference type="EMBL" id="UOFP01000286">
    <property type="protein sequence ID" value="VAW89729.1"/>
    <property type="molecule type" value="Genomic_DNA"/>
</dbReference>
<accession>A0A3B0ZUP1</accession>
<proteinExistence type="predicted"/>
<dbReference type="AlphaFoldDB" id="A0A3B0ZUP1"/>
<gene>
    <name evidence="1" type="ORF">MNBD_GAMMA18-1393</name>
</gene>
<evidence type="ECO:0000313" key="1">
    <source>
        <dbReference type="EMBL" id="VAW89729.1"/>
    </source>
</evidence>
<reference evidence="1" key="1">
    <citation type="submission" date="2018-06" db="EMBL/GenBank/DDBJ databases">
        <authorList>
            <person name="Zhirakovskaya E."/>
        </authorList>
    </citation>
    <scope>NUCLEOTIDE SEQUENCE</scope>
</reference>
<sequence length="146" mass="16139">MMLRSLSLLLFVLFLLTGCSYSAKSVITVAGGSAGKDSANLEHIVKALRRHRDGCFSKRNATMLITGAGQQREYLISNKLSALDLRLSVEKSRGGVLLELNEWSERHFSAYAAGCYQQLKRRLAGDFGKSHIRVVESCKNSPCRSD</sequence>